<feature type="compositionally biased region" description="Polar residues" evidence="1">
    <location>
        <begin position="471"/>
        <end position="489"/>
    </location>
</feature>
<keyword evidence="2" id="KW-0472">Membrane</keyword>
<evidence type="ECO:0000256" key="1">
    <source>
        <dbReference type="SAM" id="MobiDB-lite"/>
    </source>
</evidence>
<feature type="compositionally biased region" description="Basic and acidic residues" evidence="1">
    <location>
        <begin position="587"/>
        <end position="597"/>
    </location>
</feature>
<feature type="non-terminal residue" evidence="4">
    <location>
        <position position="1316"/>
    </location>
</feature>
<dbReference type="Proteomes" id="UP000605361">
    <property type="component" value="Unassembled WGS sequence"/>
</dbReference>
<feature type="transmembrane region" description="Helical" evidence="2">
    <location>
        <begin position="145"/>
        <end position="167"/>
    </location>
</feature>
<feature type="region of interest" description="Disordered" evidence="1">
    <location>
        <begin position="1"/>
        <end position="24"/>
    </location>
</feature>
<feature type="compositionally biased region" description="Low complexity" evidence="1">
    <location>
        <begin position="1115"/>
        <end position="1156"/>
    </location>
</feature>
<feature type="domain" description="Outer membrane channel protein CpnT-like N-terminal" evidence="3">
    <location>
        <begin position="44"/>
        <end position="176"/>
    </location>
</feature>
<gene>
    <name evidence="4" type="ORF">ITP53_51115</name>
</gene>
<feature type="compositionally biased region" description="Basic and acidic residues" evidence="1">
    <location>
        <begin position="526"/>
        <end position="546"/>
    </location>
</feature>
<accession>A0A931F3E7</accession>
<feature type="region of interest" description="Disordered" evidence="1">
    <location>
        <begin position="1109"/>
        <end position="1186"/>
    </location>
</feature>
<dbReference type="EMBL" id="JADOGI010000329">
    <property type="protein sequence ID" value="MBF8193894.1"/>
    <property type="molecule type" value="Genomic_DNA"/>
</dbReference>
<reference evidence="4" key="1">
    <citation type="submission" date="2020-11" db="EMBL/GenBank/DDBJ databases">
        <title>Whole-genome analyses of Nonomuraea sp. K274.</title>
        <authorList>
            <person name="Veyisoglu A."/>
        </authorList>
    </citation>
    <scope>NUCLEOTIDE SEQUENCE</scope>
    <source>
        <strain evidence="4">K274</strain>
    </source>
</reference>
<feature type="compositionally biased region" description="Low complexity" evidence="1">
    <location>
        <begin position="440"/>
        <end position="458"/>
    </location>
</feature>
<name>A0A931F3E7_9ACTN</name>
<keyword evidence="2" id="KW-1133">Transmembrane helix</keyword>
<protein>
    <recommendedName>
        <fullName evidence="3">Outer membrane channel protein CpnT-like N-terminal domain-containing protein</fullName>
    </recommendedName>
</protein>
<feature type="compositionally biased region" description="Polar residues" evidence="1">
    <location>
        <begin position="627"/>
        <end position="646"/>
    </location>
</feature>
<feature type="compositionally biased region" description="Low complexity" evidence="1">
    <location>
        <begin position="551"/>
        <end position="560"/>
    </location>
</feature>
<dbReference type="Pfam" id="PF25547">
    <property type="entry name" value="WXG100_2"/>
    <property type="match status" value="1"/>
</dbReference>
<keyword evidence="2" id="KW-0812">Transmembrane</keyword>
<sequence length="1316" mass="138842">MAGGRGDVNSQTPGGLASDDGFGGVSATDVQPVWETEALPGWVNDWLIPMLASGQSWPKASESGLWQLREAHRLAMNSYADVFEPAGSALRAISTEWDSPARPAAFSRIGEMFDDQSGAMSKMAAHYQYARQADAFALETQYSKIAINVAFWVTIVAISIALIAAFFSAGAAATAAGPAATGLRAAIGRILTRLGLVAARPAGVAATGRLAALGGTSVGTRLASAALVRELVEEIGEEVFIDAYAQYKQIQMGTRTGWDWDKTMASALGAGVGAVVGTKLGGPVSRLTNSIPGIGRLNRTAADLPGWGNAFRRFPGRVLNTGLNNVVASPAGSFVSNGLVYGQWAPPTAESLVGGFMGGAGRTNTISPFDPSVAGALLNPGGALNSVADSAAATHLARTEPATTGGGPNVGLQAPVNGSPGGSQNGSPSGGPSQPGGPVGVQAQQGGPAQQGPSVPAPRAGSPAPADASPLRTSGTTAAGPDQQRSTAQADPDEQRPDVQTDPDQQRPGAQTDPGEQRPAAQTDPGEQRPDAQADRDQAADSREARSGQTAQQAPGAPEEAAGDQQRAASQDTAADERDAAPSAPADRGESAPRSIDELLNGTHTDAAPAATSNTDTNTGTDDGQETRNTGATSGDTRLTTVSSLDHATRTPYLNVDPPPGAAAQRHANAYEPRAVPLALQWDGLRRSAEPARVTVSGLPATGLHPDVEVRRLLVPWRGAQRTVTEFTVRVYYRADPGVTAEEIATAHDSLLMGVDLYYNYQHELPDGSQLHVRMEFSPAPGSAPDGKVVRLHSGTGTRGFDFADRQSWYGAGEVITTPLDQMASYRHRAPIDYMSWYAGMEPVLFAHETMHLFGLFDEYVDPNDPNRRNLATPDVRADANLLGAAVLMWAQGRPMLDRDGHVVPEAAGLRDRHLLHLFELVPQNTGSPKVPLVRPATRGNAEEWSRPDYDPAAHLPGDVRGLLDAFPSDGRPLAEHLRRLERMNVLFGDARNLTPDHLAYTDALVTMAQDLYGTGPEYSFSADELTSLRRLSTLLLGDTPPRTDLLQEQVNALLGRDPATRADNRQTQVLATLATTVSPRPGESGADTLRRAIEARRRSMQGIIELRRAGITLPPANSTTNPAANTSTPAPTATSPGTSTNATAGTSGTSTNATAGDEDSTAGLRAGVSAPPPNPDGAPASSNDPRQFRRFWRHLMSQVQAEARRRGTAPLDELQQFTLQRALARIFAANPDDWMLKGGQAMLSRNPGGRASTDIDLVRMSGDSDPDAMADEYEAALARDHGDHLRFVRESKVYILHGKAVRMAHKVYCGDMEIM</sequence>
<keyword evidence="5" id="KW-1185">Reference proteome</keyword>
<organism evidence="4 5">
    <name type="scientific">Nonomuraea cypriaca</name>
    <dbReference type="NCBI Taxonomy" id="1187855"/>
    <lineage>
        <taxon>Bacteria</taxon>
        <taxon>Bacillati</taxon>
        <taxon>Actinomycetota</taxon>
        <taxon>Actinomycetes</taxon>
        <taxon>Streptosporangiales</taxon>
        <taxon>Streptosporangiaceae</taxon>
        <taxon>Nonomuraea</taxon>
    </lineage>
</organism>
<proteinExistence type="predicted"/>
<feature type="region of interest" description="Disordered" evidence="1">
    <location>
        <begin position="395"/>
        <end position="657"/>
    </location>
</feature>
<evidence type="ECO:0000259" key="3">
    <source>
        <dbReference type="Pfam" id="PF25547"/>
    </source>
</evidence>
<evidence type="ECO:0000313" key="5">
    <source>
        <dbReference type="Proteomes" id="UP000605361"/>
    </source>
</evidence>
<comment type="caution">
    <text evidence="4">The sequence shown here is derived from an EMBL/GenBank/DDBJ whole genome shotgun (WGS) entry which is preliminary data.</text>
</comment>
<dbReference type="InterPro" id="IPR057746">
    <property type="entry name" value="CpnT-like_N"/>
</dbReference>
<evidence type="ECO:0000313" key="4">
    <source>
        <dbReference type="EMBL" id="MBF8193894.1"/>
    </source>
</evidence>
<evidence type="ECO:0000256" key="2">
    <source>
        <dbReference type="SAM" id="Phobius"/>
    </source>
</evidence>